<gene>
    <name evidence="4" type="ORF">IFM89_008582</name>
</gene>
<evidence type="ECO:0000256" key="2">
    <source>
        <dbReference type="SAM" id="Phobius"/>
    </source>
</evidence>
<keyword evidence="2" id="KW-1133">Transmembrane helix</keyword>
<evidence type="ECO:0000256" key="1">
    <source>
        <dbReference type="ARBA" id="ARBA00022729"/>
    </source>
</evidence>
<name>A0A835I1E4_9MAGN</name>
<dbReference type="AlphaFoldDB" id="A0A835I1E4"/>
<evidence type="ECO:0000313" key="5">
    <source>
        <dbReference type="Proteomes" id="UP000631114"/>
    </source>
</evidence>
<feature type="transmembrane region" description="Helical" evidence="2">
    <location>
        <begin position="125"/>
        <end position="146"/>
    </location>
</feature>
<dbReference type="Pfam" id="PF07714">
    <property type="entry name" value="PK_Tyr_Ser-Thr"/>
    <property type="match status" value="1"/>
</dbReference>
<sequence length="276" mass="30545">MTFKPTGLSVQGDQPHMVYFFQNNNLVSQMTHFKQTNLCKEEKGSGFEDKCGGTDEVGCNENAQGCNVRCFPPTTTPNLPLTIPCFVGGRFELRTSSRLSAKSDVQATAKDGQNGMTSGEGAQHASLLMVIAIKVVIVIVVCYAILHRGSNSYLLNPRFLLFPKDSLDMEREMLIRFSPKELTIATGNFTHVLDAGGCGEVYEGNFSNGQEVLVKIFNGNFDKRTAELFMEEVSTNGRSHHFNLVQLRGFCFERELRALVYTNTHGAPFASSSRTF</sequence>
<dbReference type="Gene3D" id="3.30.200.20">
    <property type="entry name" value="Phosphorylase Kinase, domain 1"/>
    <property type="match status" value="1"/>
</dbReference>
<keyword evidence="2" id="KW-0812">Transmembrane</keyword>
<reference evidence="4 5" key="1">
    <citation type="submission" date="2020-10" db="EMBL/GenBank/DDBJ databases">
        <title>The Coptis chinensis genome and diversification of protoberbering-type alkaloids.</title>
        <authorList>
            <person name="Wang B."/>
            <person name="Shu S."/>
            <person name="Song C."/>
            <person name="Liu Y."/>
        </authorList>
    </citation>
    <scope>NUCLEOTIDE SEQUENCE [LARGE SCALE GENOMIC DNA]</scope>
    <source>
        <strain evidence="4">HL-2020</strain>
        <tissue evidence="4">Leaf</tissue>
    </source>
</reference>
<dbReference type="InterPro" id="IPR011009">
    <property type="entry name" value="Kinase-like_dom_sf"/>
</dbReference>
<protein>
    <recommendedName>
        <fullName evidence="3">Serine-threonine/tyrosine-protein kinase catalytic domain-containing protein</fullName>
    </recommendedName>
</protein>
<feature type="domain" description="Serine-threonine/tyrosine-protein kinase catalytic" evidence="3">
    <location>
        <begin position="189"/>
        <end position="261"/>
    </location>
</feature>
<keyword evidence="1" id="KW-0732">Signal</keyword>
<evidence type="ECO:0000259" key="3">
    <source>
        <dbReference type="Pfam" id="PF07714"/>
    </source>
</evidence>
<keyword evidence="5" id="KW-1185">Reference proteome</keyword>
<dbReference type="Proteomes" id="UP000631114">
    <property type="component" value="Unassembled WGS sequence"/>
</dbReference>
<accession>A0A835I1E4</accession>
<dbReference type="InterPro" id="IPR051343">
    <property type="entry name" value="G-type_lectin_kinases/EP1-like"/>
</dbReference>
<dbReference type="PANTHER" id="PTHR47976:SF115">
    <property type="entry name" value="RECEPTOR-LIKE SERINE_THREONINE-PROTEIN KINASE"/>
    <property type="match status" value="1"/>
</dbReference>
<comment type="caution">
    <text evidence="4">The sequence shown here is derived from an EMBL/GenBank/DDBJ whole genome shotgun (WGS) entry which is preliminary data.</text>
</comment>
<keyword evidence="2" id="KW-0472">Membrane</keyword>
<dbReference type="EMBL" id="JADFTS010000004">
    <property type="protein sequence ID" value="KAF9608297.1"/>
    <property type="molecule type" value="Genomic_DNA"/>
</dbReference>
<organism evidence="4 5">
    <name type="scientific">Coptis chinensis</name>
    <dbReference type="NCBI Taxonomy" id="261450"/>
    <lineage>
        <taxon>Eukaryota</taxon>
        <taxon>Viridiplantae</taxon>
        <taxon>Streptophyta</taxon>
        <taxon>Embryophyta</taxon>
        <taxon>Tracheophyta</taxon>
        <taxon>Spermatophyta</taxon>
        <taxon>Magnoliopsida</taxon>
        <taxon>Ranunculales</taxon>
        <taxon>Ranunculaceae</taxon>
        <taxon>Coptidoideae</taxon>
        <taxon>Coptis</taxon>
    </lineage>
</organism>
<proteinExistence type="predicted"/>
<dbReference type="SUPFAM" id="SSF56112">
    <property type="entry name" value="Protein kinase-like (PK-like)"/>
    <property type="match status" value="1"/>
</dbReference>
<dbReference type="InterPro" id="IPR001245">
    <property type="entry name" value="Ser-Thr/Tyr_kinase_cat_dom"/>
</dbReference>
<dbReference type="GO" id="GO:0004672">
    <property type="term" value="F:protein kinase activity"/>
    <property type="evidence" value="ECO:0007669"/>
    <property type="project" value="InterPro"/>
</dbReference>
<evidence type="ECO:0000313" key="4">
    <source>
        <dbReference type="EMBL" id="KAF9608297.1"/>
    </source>
</evidence>
<dbReference type="PANTHER" id="PTHR47976">
    <property type="entry name" value="G-TYPE LECTIN S-RECEPTOR-LIKE SERINE/THREONINE-PROTEIN KINASE SD2-5"/>
    <property type="match status" value="1"/>
</dbReference>